<comment type="function">
    <text evidence="11">Catalyzes the specific phosphorylation of the 3-hydroxyl group of shikimic acid using ATP as a cosubstrate.</text>
</comment>
<dbReference type="Pfam" id="PF01202">
    <property type="entry name" value="SKI"/>
    <property type="match status" value="1"/>
</dbReference>
<evidence type="ECO:0000256" key="11">
    <source>
        <dbReference type="HAMAP-Rule" id="MF_00109"/>
    </source>
</evidence>
<feature type="binding site" evidence="11">
    <location>
        <position position="117"/>
    </location>
    <ligand>
        <name>ATP</name>
        <dbReference type="ChEBI" id="CHEBI:30616"/>
    </ligand>
</feature>
<evidence type="ECO:0000313" key="13">
    <source>
        <dbReference type="Proteomes" id="UP001597104"/>
    </source>
</evidence>
<dbReference type="Proteomes" id="UP001597104">
    <property type="component" value="Unassembled WGS sequence"/>
</dbReference>
<dbReference type="EMBL" id="JBHTIO010000017">
    <property type="protein sequence ID" value="MFD0896783.1"/>
    <property type="molecule type" value="Genomic_DNA"/>
</dbReference>
<evidence type="ECO:0000256" key="10">
    <source>
        <dbReference type="ARBA" id="ARBA00048567"/>
    </source>
</evidence>
<reference evidence="13" key="1">
    <citation type="journal article" date="2019" name="Int. J. Syst. Evol. Microbiol.">
        <title>The Global Catalogue of Microorganisms (GCM) 10K type strain sequencing project: providing services to taxonomists for standard genome sequencing and annotation.</title>
        <authorList>
            <consortium name="The Broad Institute Genomics Platform"/>
            <consortium name="The Broad Institute Genome Sequencing Center for Infectious Disease"/>
            <person name="Wu L."/>
            <person name="Ma J."/>
        </authorList>
    </citation>
    <scope>NUCLEOTIDE SEQUENCE [LARGE SCALE GENOMIC DNA]</scope>
    <source>
        <strain evidence="13">CCM 8925</strain>
    </source>
</reference>
<comment type="catalytic activity">
    <reaction evidence="10 11">
        <text>shikimate + ATP = 3-phosphoshikimate + ADP + H(+)</text>
        <dbReference type="Rhea" id="RHEA:13121"/>
        <dbReference type="ChEBI" id="CHEBI:15378"/>
        <dbReference type="ChEBI" id="CHEBI:30616"/>
        <dbReference type="ChEBI" id="CHEBI:36208"/>
        <dbReference type="ChEBI" id="CHEBI:145989"/>
        <dbReference type="ChEBI" id="CHEBI:456216"/>
        <dbReference type="EC" id="2.7.1.71"/>
    </reaction>
</comment>
<comment type="similarity">
    <text evidence="2 11">Belongs to the shikimate kinase family.</text>
</comment>
<dbReference type="RefSeq" id="WP_137637090.1">
    <property type="nucleotide sequence ID" value="NZ_BJDN01000005.1"/>
</dbReference>
<evidence type="ECO:0000256" key="1">
    <source>
        <dbReference type="ARBA" id="ARBA00004842"/>
    </source>
</evidence>
<feature type="binding site" evidence="11">
    <location>
        <position position="33"/>
    </location>
    <ligand>
        <name>substrate</name>
    </ligand>
</feature>
<dbReference type="Gene3D" id="3.40.50.300">
    <property type="entry name" value="P-loop containing nucleotide triphosphate hydrolases"/>
    <property type="match status" value="1"/>
</dbReference>
<keyword evidence="13" id="KW-1185">Reference proteome</keyword>
<dbReference type="PROSITE" id="PS01128">
    <property type="entry name" value="SHIKIMATE_KINASE"/>
    <property type="match status" value="1"/>
</dbReference>
<evidence type="ECO:0000256" key="7">
    <source>
        <dbReference type="ARBA" id="ARBA00022777"/>
    </source>
</evidence>
<evidence type="ECO:0000256" key="5">
    <source>
        <dbReference type="ARBA" id="ARBA00022679"/>
    </source>
</evidence>
<evidence type="ECO:0000256" key="6">
    <source>
        <dbReference type="ARBA" id="ARBA00022741"/>
    </source>
</evidence>
<dbReference type="PANTHER" id="PTHR21087">
    <property type="entry name" value="SHIKIMATE KINASE"/>
    <property type="match status" value="1"/>
</dbReference>
<organism evidence="12 13">
    <name type="scientific">Loigolactobacillus binensis</name>
    <dbReference type="NCBI Taxonomy" id="2559922"/>
    <lineage>
        <taxon>Bacteria</taxon>
        <taxon>Bacillati</taxon>
        <taxon>Bacillota</taxon>
        <taxon>Bacilli</taxon>
        <taxon>Lactobacillales</taxon>
        <taxon>Lactobacillaceae</taxon>
        <taxon>Loigolactobacillus</taxon>
    </lineage>
</organism>
<keyword evidence="11" id="KW-0963">Cytoplasm</keyword>
<keyword evidence="11" id="KW-0460">Magnesium</keyword>
<comment type="subunit">
    <text evidence="11">Monomer.</text>
</comment>
<dbReference type="InterPro" id="IPR023000">
    <property type="entry name" value="Shikimate_kinase_CS"/>
</dbReference>
<feature type="binding site" evidence="11">
    <location>
        <position position="78"/>
    </location>
    <ligand>
        <name>substrate</name>
    </ligand>
</feature>
<dbReference type="EC" id="2.7.1.71" evidence="3 11"/>
<comment type="cofactor">
    <cofactor evidence="11">
        <name>Mg(2+)</name>
        <dbReference type="ChEBI" id="CHEBI:18420"/>
    </cofactor>
    <text evidence="11">Binds 1 Mg(2+) ion per subunit.</text>
</comment>
<dbReference type="CDD" id="cd00464">
    <property type="entry name" value="SK"/>
    <property type="match status" value="1"/>
</dbReference>
<comment type="caution">
    <text evidence="12">The sequence shown here is derived from an EMBL/GenBank/DDBJ whole genome shotgun (WGS) entry which is preliminary data.</text>
</comment>
<feature type="binding site" evidence="11">
    <location>
        <position position="57"/>
    </location>
    <ligand>
        <name>substrate</name>
    </ligand>
</feature>
<accession>A0ABW3E914</accession>
<comment type="subcellular location">
    <subcellularLocation>
        <location evidence="11">Cytoplasm</location>
    </subcellularLocation>
</comment>
<dbReference type="PANTHER" id="PTHR21087:SF16">
    <property type="entry name" value="SHIKIMATE KINASE 1, CHLOROPLASTIC"/>
    <property type="match status" value="1"/>
</dbReference>
<dbReference type="SUPFAM" id="SSF52540">
    <property type="entry name" value="P-loop containing nucleoside triphosphate hydrolases"/>
    <property type="match status" value="1"/>
</dbReference>
<evidence type="ECO:0000256" key="3">
    <source>
        <dbReference type="ARBA" id="ARBA00012154"/>
    </source>
</evidence>
<sequence length="176" mass="19302">MLDVILVGFMGTGKTTVGEVLAANFKRPQIDLDDEIVATAGKSIKQIFADSGEPAFRKLETEVLRQAFAKSGILSTGGGVVESAPNRELLQQTAIPVIYLQTGPTTIFERIKDDDGRPLVQQLGEAGLRDLWQRREPLYQSVANHIVVTDTQTPEQVSQQIQQFLAQVALNQEKLA</sequence>
<evidence type="ECO:0000256" key="8">
    <source>
        <dbReference type="ARBA" id="ARBA00022840"/>
    </source>
</evidence>
<keyword evidence="9 11" id="KW-0057">Aromatic amino acid biosynthesis</keyword>
<feature type="binding site" evidence="11">
    <location>
        <position position="152"/>
    </location>
    <ligand>
        <name>ATP</name>
        <dbReference type="ChEBI" id="CHEBI:30616"/>
    </ligand>
</feature>
<keyword evidence="11" id="KW-0479">Metal-binding</keyword>
<evidence type="ECO:0000256" key="9">
    <source>
        <dbReference type="ARBA" id="ARBA00023141"/>
    </source>
</evidence>
<dbReference type="GO" id="GO:0016301">
    <property type="term" value="F:kinase activity"/>
    <property type="evidence" value="ECO:0007669"/>
    <property type="project" value="UniProtKB-KW"/>
</dbReference>
<keyword evidence="8 11" id="KW-0067">ATP-binding</keyword>
<dbReference type="InterPro" id="IPR027417">
    <property type="entry name" value="P-loop_NTPase"/>
</dbReference>
<comment type="pathway">
    <text evidence="1 11">Metabolic intermediate biosynthesis; chorismate biosynthesis; chorismate from D-erythrose 4-phosphate and phosphoenolpyruvate: step 5/7.</text>
</comment>
<name>A0ABW3E914_9LACO</name>
<feature type="binding site" evidence="11">
    <location>
        <begin position="11"/>
        <end position="16"/>
    </location>
    <ligand>
        <name>ATP</name>
        <dbReference type="ChEBI" id="CHEBI:30616"/>
    </ligand>
</feature>
<gene>
    <name evidence="11" type="primary">aroK</name>
    <name evidence="12" type="ORF">ACFQZ7_03410</name>
</gene>
<feature type="binding site" evidence="11">
    <location>
        <position position="135"/>
    </location>
    <ligand>
        <name>substrate</name>
    </ligand>
</feature>
<keyword evidence="5 11" id="KW-0808">Transferase</keyword>
<feature type="binding site" evidence="11">
    <location>
        <position position="15"/>
    </location>
    <ligand>
        <name>Mg(2+)</name>
        <dbReference type="ChEBI" id="CHEBI:18420"/>
    </ligand>
</feature>
<dbReference type="InterPro" id="IPR031322">
    <property type="entry name" value="Shikimate/glucono_kinase"/>
</dbReference>
<keyword evidence="6 11" id="KW-0547">Nucleotide-binding</keyword>
<protein>
    <recommendedName>
        <fullName evidence="3 11">Shikimate kinase</fullName>
        <shortName evidence="11">SK</shortName>
        <ecNumber evidence="3 11">2.7.1.71</ecNumber>
    </recommendedName>
</protein>
<proteinExistence type="inferred from homology"/>
<dbReference type="InterPro" id="IPR000623">
    <property type="entry name" value="Shikimate_kinase/TSH1"/>
</dbReference>
<evidence type="ECO:0000256" key="2">
    <source>
        <dbReference type="ARBA" id="ARBA00006997"/>
    </source>
</evidence>
<dbReference type="HAMAP" id="MF_00109">
    <property type="entry name" value="Shikimate_kinase"/>
    <property type="match status" value="1"/>
</dbReference>
<keyword evidence="7 11" id="KW-0418">Kinase</keyword>
<evidence type="ECO:0000256" key="4">
    <source>
        <dbReference type="ARBA" id="ARBA00022605"/>
    </source>
</evidence>
<dbReference type="PRINTS" id="PR01100">
    <property type="entry name" value="SHIKIMTKNASE"/>
</dbReference>
<evidence type="ECO:0000313" key="12">
    <source>
        <dbReference type="EMBL" id="MFD0896783.1"/>
    </source>
</evidence>
<keyword evidence="4 11" id="KW-0028">Amino-acid biosynthesis</keyword>